<dbReference type="Proteomes" id="UP000029585">
    <property type="component" value="Unassembled WGS sequence"/>
</dbReference>
<dbReference type="InterPro" id="IPR000510">
    <property type="entry name" value="Nase/OxRdtase_comp1"/>
</dbReference>
<dbReference type="CDD" id="cd00316">
    <property type="entry name" value="Oxidoreductase_nitrogenase"/>
    <property type="match status" value="1"/>
</dbReference>
<dbReference type="PATRIC" id="fig|742738.3.peg.3148"/>
<evidence type="ECO:0000313" key="3">
    <source>
        <dbReference type="Proteomes" id="UP000029585"/>
    </source>
</evidence>
<keyword evidence="3" id="KW-1185">Reference proteome</keyword>
<feature type="domain" description="Nitrogenase/oxidoreductase component 1" evidence="1">
    <location>
        <begin position="7"/>
        <end position="391"/>
    </location>
</feature>
<dbReference type="Gene3D" id="3.40.50.1980">
    <property type="entry name" value="Nitrogenase molybdenum iron protein domain"/>
    <property type="match status" value="3"/>
</dbReference>
<dbReference type="AlphaFoldDB" id="A0A096D9C1"/>
<organism evidence="2 3">
    <name type="scientific">Flavonifractor plautii 1_3_50AFAA</name>
    <dbReference type="NCBI Taxonomy" id="742738"/>
    <lineage>
        <taxon>Bacteria</taxon>
        <taxon>Bacillati</taxon>
        <taxon>Bacillota</taxon>
        <taxon>Clostridia</taxon>
        <taxon>Eubacteriales</taxon>
        <taxon>Oscillospiraceae</taxon>
        <taxon>Flavonifractor</taxon>
    </lineage>
</organism>
<reference evidence="2 3" key="1">
    <citation type="submission" date="2011-08" db="EMBL/GenBank/DDBJ databases">
        <title>The Genome Sequence of Clostridium orbiscindens 1_3_50AFAA.</title>
        <authorList>
            <consortium name="The Broad Institute Genome Sequencing Platform"/>
            <person name="Earl A."/>
            <person name="Ward D."/>
            <person name="Feldgarden M."/>
            <person name="Gevers D."/>
            <person name="Daigneault M."/>
            <person name="Strauss J."/>
            <person name="Allen-Vercoe E."/>
            <person name="Young S.K."/>
            <person name="Zeng Q."/>
            <person name="Gargeya S."/>
            <person name="Fitzgerald M."/>
            <person name="Haas B."/>
            <person name="Abouelleil A."/>
            <person name="Alvarado L."/>
            <person name="Arachchi H.M."/>
            <person name="Berlin A."/>
            <person name="Brown A."/>
            <person name="Chapman S.B."/>
            <person name="Chen Z."/>
            <person name="Dunbar C."/>
            <person name="Freedman E."/>
            <person name="Gearin G."/>
            <person name="Gellesch M."/>
            <person name="Goldberg J."/>
            <person name="Griggs A."/>
            <person name="Gujja S."/>
            <person name="Heiman D."/>
            <person name="Howarth C."/>
            <person name="Larson L."/>
            <person name="Lui A."/>
            <person name="MacDonald P.J.P."/>
            <person name="Montmayeur A."/>
            <person name="Murphy C."/>
            <person name="Neiman D."/>
            <person name="Pearson M."/>
            <person name="Priest M."/>
            <person name="Roberts A."/>
            <person name="Saif S."/>
            <person name="Shea T."/>
            <person name="Shenoy N."/>
            <person name="Sisk P."/>
            <person name="Stolte C."/>
            <person name="Sykes S."/>
            <person name="Wortman J."/>
            <person name="Nusbaum C."/>
            <person name="Birren B."/>
        </authorList>
    </citation>
    <scope>NUCLEOTIDE SEQUENCE [LARGE SCALE GENOMIC DNA]</scope>
    <source>
        <strain evidence="2 3">1_3_50AFAA</strain>
    </source>
</reference>
<protein>
    <recommendedName>
        <fullName evidence="1">Nitrogenase/oxidoreductase component 1 domain-containing protein</fullName>
    </recommendedName>
</protein>
<comment type="caution">
    <text evidence="2">The sequence shown here is derived from an EMBL/GenBank/DDBJ whole genome shotgun (WGS) entry which is preliminary data.</text>
</comment>
<dbReference type="SUPFAM" id="SSF53807">
    <property type="entry name" value="Helical backbone' metal receptor"/>
    <property type="match status" value="1"/>
</dbReference>
<proteinExistence type="predicted"/>
<evidence type="ECO:0000313" key="2">
    <source>
        <dbReference type="EMBL" id="KGF54159.1"/>
    </source>
</evidence>
<dbReference type="PROSITE" id="PS51257">
    <property type="entry name" value="PROKAR_LIPOPROTEIN"/>
    <property type="match status" value="1"/>
</dbReference>
<evidence type="ECO:0000259" key="1">
    <source>
        <dbReference type="Pfam" id="PF00148"/>
    </source>
</evidence>
<gene>
    <name evidence="2" type="ORF">HMPREF9460_03063</name>
</gene>
<dbReference type="Pfam" id="PF00148">
    <property type="entry name" value="Oxidored_nitro"/>
    <property type="match status" value="1"/>
</dbReference>
<name>A0A096D9C1_FLAPL</name>
<dbReference type="GO" id="GO:0016491">
    <property type="term" value="F:oxidoreductase activity"/>
    <property type="evidence" value="ECO:0007669"/>
    <property type="project" value="InterPro"/>
</dbReference>
<accession>A0A096D9C1</accession>
<dbReference type="PANTHER" id="PTHR42956">
    <property type="entry name" value="NITROGENASE IRON-MOLYBDENUM COFACTOR BIOSYNTHESIS PROTEIN NIFE"/>
    <property type="match status" value="1"/>
</dbReference>
<dbReference type="HOGENOM" id="CLU_025876_4_1_9"/>
<dbReference type="PANTHER" id="PTHR42956:SF1">
    <property type="entry name" value="NITROGENASE IRON-MOLYBDENUM COFACTOR BIOSYNTHESIS PROTEIN NIFE"/>
    <property type="match status" value="1"/>
</dbReference>
<sequence length="404" mass="44414">MRPASGCKLFGAYQALGGIQDGVVLLHSVVGCNFGSMSLHVAQDMRDIRQTCTVISDSDVVFSGEASLERAVRSALELFQPSVLFVVSGCVSEMIGDDIPAVLARIPHEAPLLHVEAAGFRGDAARGLEAGWLALLPLMKPPVPRPYPRPYPRSDPRPLVNLIGLGMDDPHAADDVEALRAMLAPQAALGAVLSRCTLEEVRRAPYADVNLVLRGKGRELAQAMKEYFGIPWEELDYPYGAAGADDLWSRLERRFGLDYHQARAELDRQIAEGAGKAYRYLQALYGMPAAILASGPRADGLRRFLEQELGMEVVCFARREELSDQEDFYRELRGSEAALLFGSSFEQDGADELEIPLIRMDYPVFDEVCLTPRPHLGGQGTLHLLEDIFRGIMNGRTLKGALYQ</sequence>
<dbReference type="InterPro" id="IPR049939">
    <property type="entry name" value="NifE-like"/>
</dbReference>
<dbReference type="EMBL" id="ADLO01000093">
    <property type="protein sequence ID" value="KGF54159.1"/>
    <property type="molecule type" value="Genomic_DNA"/>
</dbReference>
<dbReference type="eggNOG" id="COG2710">
    <property type="taxonomic scope" value="Bacteria"/>
</dbReference>
<dbReference type="RefSeq" id="WP_044942427.1">
    <property type="nucleotide sequence ID" value="NZ_KN174165.1"/>
</dbReference>